<dbReference type="GO" id="GO:0008477">
    <property type="term" value="F:purine nucleosidase activity"/>
    <property type="evidence" value="ECO:0007669"/>
    <property type="project" value="TreeGrafter"/>
</dbReference>
<evidence type="ECO:0000256" key="2">
    <source>
        <dbReference type="ARBA" id="ARBA00023295"/>
    </source>
</evidence>
<dbReference type="InterPro" id="IPR001910">
    <property type="entry name" value="Inosine/uridine_hydrolase_dom"/>
</dbReference>
<dbReference type="AlphaFoldDB" id="A0AAJ4NG35"/>
<keyword evidence="1 4" id="KW-0378">Hydrolase</keyword>
<evidence type="ECO:0000256" key="1">
    <source>
        <dbReference type="ARBA" id="ARBA00022801"/>
    </source>
</evidence>
<evidence type="ECO:0000313" key="4">
    <source>
        <dbReference type="EMBL" id="QWQ19170.2"/>
    </source>
</evidence>
<dbReference type="InterPro" id="IPR023186">
    <property type="entry name" value="IUNH"/>
</dbReference>
<dbReference type="SUPFAM" id="SSF53590">
    <property type="entry name" value="Nucleoside hydrolase"/>
    <property type="match status" value="1"/>
</dbReference>
<reference evidence="4" key="1">
    <citation type="submission" date="2021-06" db="EMBL/GenBank/DDBJ databases">
        <title>Emergence of genetically related NDM-1-producing Providencia rettgeri strains in Argentina.</title>
        <authorList>
            <person name="Pasteran F."/>
            <person name="Meo A."/>
            <person name="Gomez S."/>
            <person name="Derdoy L."/>
            <person name="Albronoz E."/>
            <person name="Faccone D."/>
            <person name="Guerriero L."/>
            <person name="Archuby D."/>
            <person name="Tarzia A."/>
            <person name="Lopez M."/>
            <person name="Corso A."/>
        </authorList>
    </citation>
    <scope>NUCLEOTIDE SEQUENCE</scope>
    <source>
        <strain evidence="4">PreM15628</strain>
    </source>
</reference>
<keyword evidence="2" id="KW-0326">Glycosidase</keyword>
<evidence type="ECO:0000313" key="5">
    <source>
        <dbReference type="Proteomes" id="UP000682358"/>
    </source>
</evidence>
<dbReference type="PANTHER" id="PTHR12304:SF4">
    <property type="entry name" value="URIDINE NUCLEOSIDASE"/>
    <property type="match status" value="1"/>
</dbReference>
<accession>A0AAJ4NG35</accession>
<dbReference type="InterPro" id="IPR015910">
    <property type="entry name" value="I/U_nuclsd_hydro_CS"/>
</dbReference>
<feature type="domain" description="Inosine/uridine-preferring nucleoside hydrolase" evidence="3">
    <location>
        <begin position="4"/>
        <end position="296"/>
    </location>
</feature>
<gene>
    <name evidence="4" type="ORF">KOF27_10935</name>
</gene>
<dbReference type="GO" id="GO:0005829">
    <property type="term" value="C:cytosol"/>
    <property type="evidence" value="ECO:0007669"/>
    <property type="project" value="TreeGrafter"/>
</dbReference>
<dbReference type="CDD" id="cd02651">
    <property type="entry name" value="nuc_hydro_IU_UC_XIUA"/>
    <property type="match status" value="1"/>
</dbReference>
<dbReference type="GO" id="GO:0045437">
    <property type="term" value="F:uridine nucleosidase activity"/>
    <property type="evidence" value="ECO:0007669"/>
    <property type="project" value="UniProtKB-ARBA"/>
</dbReference>
<dbReference type="GO" id="GO:0006152">
    <property type="term" value="P:purine nucleoside catabolic process"/>
    <property type="evidence" value="ECO:0007669"/>
    <property type="project" value="TreeGrafter"/>
</dbReference>
<dbReference type="PANTHER" id="PTHR12304">
    <property type="entry name" value="INOSINE-URIDINE PREFERRING NUCLEOSIDE HYDROLASE"/>
    <property type="match status" value="1"/>
</dbReference>
<proteinExistence type="predicted"/>
<evidence type="ECO:0000259" key="3">
    <source>
        <dbReference type="Pfam" id="PF01156"/>
    </source>
</evidence>
<sequence length="321" mass="34835">MNKIIIDCDPGVDDAVAIFLALASPEIELIGITTVAGNVELEKVHNNARQLLALANRQDIPLAKGCERPLMSKSGSKTHVHGTDGLAGVLLPASDYPNYSGHAVDFIIDTVMSNPGEITLCTIASLTNIAVAIIKEPKLVDNVKDIVVMGGAAFTQGNITPAAEFNFYVDPHAAHIVFDSARHITMLGLDVTSKADIRAGLCSPLEKGGLIAQTVAEMCRRYAEFDPFLHDPCVIAYLIKPEIFSGIDGSITIEYESNKLFGHSFAYTSTSINHDPKAKYNEAKCKIITDVDTSKLISLITERIINLWGKEYQLEPRLIIT</sequence>
<dbReference type="EMBL" id="CP076405">
    <property type="protein sequence ID" value="QWQ19170.2"/>
    <property type="molecule type" value="Genomic_DNA"/>
</dbReference>
<dbReference type="PROSITE" id="PS01247">
    <property type="entry name" value="IUNH"/>
    <property type="match status" value="1"/>
</dbReference>
<dbReference type="Proteomes" id="UP000682358">
    <property type="component" value="Chromosome"/>
</dbReference>
<protein>
    <submittedName>
        <fullName evidence="4">Nucleoside hydrolase</fullName>
    </submittedName>
</protein>
<name>A0AAJ4NG35_PRORE</name>
<dbReference type="InterPro" id="IPR036452">
    <property type="entry name" value="Ribo_hydro-like"/>
</dbReference>
<organism evidence="4 5">
    <name type="scientific">Providencia rettgeri</name>
    <dbReference type="NCBI Taxonomy" id="587"/>
    <lineage>
        <taxon>Bacteria</taxon>
        <taxon>Pseudomonadati</taxon>
        <taxon>Pseudomonadota</taxon>
        <taxon>Gammaproteobacteria</taxon>
        <taxon>Enterobacterales</taxon>
        <taxon>Morganellaceae</taxon>
        <taxon>Providencia</taxon>
    </lineage>
</organism>
<dbReference type="Gene3D" id="3.90.245.10">
    <property type="entry name" value="Ribonucleoside hydrolase-like"/>
    <property type="match status" value="1"/>
</dbReference>
<dbReference type="Pfam" id="PF01156">
    <property type="entry name" value="IU_nuc_hydro"/>
    <property type="match status" value="1"/>
</dbReference>